<accession>A0A1G9NPM8</accession>
<protein>
    <submittedName>
        <fullName evidence="1">Enterocin A Immunity</fullName>
    </submittedName>
</protein>
<dbReference type="InterPro" id="IPR015046">
    <property type="entry name" value="LciA_Immunity-like"/>
</dbReference>
<dbReference type="Gene3D" id="1.20.1440.140">
    <property type="match status" value="1"/>
</dbReference>
<organism evidence="1 2">
    <name type="scientific">Streptococcus equinus</name>
    <name type="common">Streptococcus bovis</name>
    <dbReference type="NCBI Taxonomy" id="1335"/>
    <lineage>
        <taxon>Bacteria</taxon>
        <taxon>Bacillati</taxon>
        <taxon>Bacillota</taxon>
        <taxon>Bacilli</taxon>
        <taxon>Lactobacillales</taxon>
        <taxon>Streptococcaceae</taxon>
        <taxon>Streptococcus</taxon>
    </lineage>
</organism>
<reference evidence="1 2" key="1">
    <citation type="submission" date="2016-10" db="EMBL/GenBank/DDBJ databases">
        <authorList>
            <person name="de Groot N.N."/>
        </authorList>
    </citation>
    <scope>NUCLEOTIDE SEQUENCE [LARGE SCALE GENOMIC DNA]</scope>
    <source>
        <strain evidence="1 2">Sb09</strain>
    </source>
</reference>
<dbReference type="GO" id="GO:0030153">
    <property type="term" value="P:bacteriocin immunity"/>
    <property type="evidence" value="ECO:0007669"/>
    <property type="project" value="InterPro"/>
</dbReference>
<proteinExistence type="predicted"/>
<name>A0A1G9NPM8_STREI</name>
<dbReference type="RefSeq" id="WP_074480715.1">
    <property type="nucleotide sequence ID" value="NZ_FNEP01000010.1"/>
</dbReference>
<dbReference type="EMBL" id="FNGX01000007">
    <property type="protein sequence ID" value="SDL88532.1"/>
    <property type="molecule type" value="Genomic_DNA"/>
</dbReference>
<dbReference type="AlphaFoldDB" id="A0A1G9NPM8"/>
<evidence type="ECO:0000313" key="1">
    <source>
        <dbReference type="EMBL" id="SDL88532.1"/>
    </source>
</evidence>
<evidence type="ECO:0000313" key="2">
    <source>
        <dbReference type="Proteomes" id="UP000183162"/>
    </source>
</evidence>
<dbReference type="Proteomes" id="UP000183162">
    <property type="component" value="Unassembled WGS sequence"/>
</dbReference>
<dbReference type="OrthoDB" id="2135506at2"/>
<gene>
    <name evidence="1" type="ORF">SAMN05216400_1860</name>
</gene>
<dbReference type="Pfam" id="PF08951">
    <property type="entry name" value="EntA_Immun"/>
    <property type="match status" value="1"/>
</dbReference>
<sequence>MAKLKWFSGGKERREEAISIIEELISDLQTNDSAEALSKLLTYYLNEFKTSGTSFPFLMNRMSIELTDVVLRSKVHLTKEQGEKFKELRKLMEIRMF</sequence>
<dbReference type="InterPro" id="IPR053739">
    <property type="entry name" value="Bact_Immunity_Domain_sf"/>
</dbReference>